<evidence type="ECO:0000313" key="1">
    <source>
        <dbReference type="EMBL" id="GAJ15002.1"/>
    </source>
</evidence>
<protein>
    <submittedName>
        <fullName evidence="1">Uncharacterized protein</fullName>
    </submittedName>
</protein>
<name>X1VCJ9_9ZZZZ</name>
<organism evidence="1">
    <name type="scientific">marine sediment metagenome</name>
    <dbReference type="NCBI Taxonomy" id="412755"/>
    <lineage>
        <taxon>unclassified sequences</taxon>
        <taxon>metagenomes</taxon>
        <taxon>ecological metagenomes</taxon>
    </lineage>
</organism>
<accession>X1VCJ9</accession>
<comment type="caution">
    <text evidence="1">The sequence shown here is derived from an EMBL/GenBank/DDBJ whole genome shotgun (WGS) entry which is preliminary data.</text>
</comment>
<dbReference type="AlphaFoldDB" id="X1VCJ9"/>
<sequence length="250" mass="29568">ETILKQYSKIVYDKLDFLHELFPEKWFNSKLSANWKKKLTRVDDTTKEDLDQSTDGIHQTGAIVSIFPHHIFKIFHRFEDAARYLNFSCADLPNATTIEDFKKIKERFLHEIQNQKESSDLVNRLIRNEVKRVNLLGKIDLIIKKLSRDNKFSSKGSKYRKKLQNEPENYYNIIAELLTVEAFYDKGILKDIERELVTNKKPDLLLNYDGEFYEGEVYAPNPEVEDELELNENGEIVKVPYFHSQEKLFR</sequence>
<gene>
    <name evidence="1" type="ORF">S12H4_48054</name>
</gene>
<feature type="non-terminal residue" evidence="1">
    <location>
        <position position="250"/>
    </location>
</feature>
<feature type="non-terminal residue" evidence="1">
    <location>
        <position position="1"/>
    </location>
</feature>
<reference evidence="1" key="1">
    <citation type="journal article" date="2014" name="Front. Microbiol.">
        <title>High frequency of phylogenetically diverse reductive dehalogenase-homologous genes in deep subseafloor sedimentary metagenomes.</title>
        <authorList>
            <person name="Kawai M."/>
            <person name="Futagami T."/>
            <person name="Toyoda A."/>
            <person name="Takaki Y."/>
            <person name="Nishi S."/>
            <person name="Hori S."/>
            <person name="Arai W."/>
            <person name="Tsubouchi T."/>
            <person name="Morono Y."/>
            <person name="Uchiyama I."/>
            <person name="Ito T."/>
            <person name="Fujiyama A."/>
            <person name="Inagaki F."/>
            <person name="Takami H."/>
        </authorList>
    </citation>
    <scope>NUCLEOTIDE SEQUENCE</scope>
    <source>
        <strain evidence="1">Expedition CK06-06</strain>
    </source>
</reference>
<proteinExistence type="predicted"/>
<dbReference type="EMBL" id="BARW01029984">
    <property type="protein sequence ID" value="GAJ15002.1"/>
    <property type="molecule type" value="Genomic_DNA"/>
</dbReference>